<proteinExistence type="predicted"/>
<dbReference type="RefSeq" id="WP_226395695.1">
    <property type="nucleotide sequence ID" value="NZ_JADCKL010000023.1"/>
</dbReference>
<dbReference type="InterPro" id="IPR037481">
    <property type="entry name" value="LacX"/>
</dbReference>
<dbReference type="EMBL" id="JADCKL010000023">
    <property type="protein sequence ID" value="MBE5064399.1"/>
    <property type="molecule type" value="Genomic_DNA"/>
</dbReference>
<organism evidence="1 2">
    <name type="scientific">Claveliimonas monacensis</name>
    <dbReference type="NCBI Taxonomy" id="2779351"/>
    <lineage>
        <taxon>Bacteria</taxon>
        <taxon>Bacillati</taxon>
        <taxon>Bacillota</taxon>
        <taxon>Clostridia</taxon>
        <taxon>Lachnospirales</taxon>
        <taxon>Lachnospiraceae</taxon>
        <taxon>Claveliimonas</taxon>
    </lineage>
</organism>
<keyword evidence="2" id="KW-1185">Reference proteome</keyword>
<reference evidence="1 2" key="1">
    <citation type="submission" date="2020-10" db="EMBL/GenBank/DDBJ databases">
        <title>ChiBAC.</title>
        <authorList>
            <person name="Zenner C."/>
            <person name="Hitch T.C.A."/>
            <person name="Clavel T."/>
        </authorList>
    </citation>
    <scope>NUCLEOTIDE SEQUENCE [LARGE SCALE GENOMIC DNA]</scope>
    <source>
        <strain evidence="1 2">DSM 108991</strain>
    </source>
</reference>
<evidence type="ECO:0000313" key="2">
    <source>
        <dbReference type="Proteomes" id="UP000758652"/>
    </source>
</evidence>
<name>A0ABR9RN59_9FIRM</name>
<dbReference type="Gene3D" id="2.70.98.10">
    <property type="match status" value="1"/>
</dbReference>
<dbReference type="InterPro" id="IPR008183">
    <property type="entry name" value="Aldose_1/G6P_1-epimerase"/>
</dbReference>
<comment type="caution">
    <text evidence="1">The sequence shown here is derived from an EMBL/GenBank/DDBJ whole genome shotgun (WGS) entry which is preliminary data.</text>
</comment>
<dbReference type="Proteomes" id="UP000758652">
    <property type="component" value="Unassembled WGS sequence"/>
</dbReference>
<dbReference type="InterPro" id="IPR011013">
    <property type="entry name" value="Gal_mutarotase_sf_dom"/>
</dbReference>
<dbReference type="Pfam" id="PF01263">
    <property type="entry name" value="Aldose_epim"/>
    <property type="match status" value="1"/>
</dbReference>
<dbReference type="SUPFAM" id="SSF74650">
    <property type="entry name" value="Galactose mutarotase-like"/>
    <property type="match status" value="1"/>
</dbReference>
<sequence>MEHQISNEYITLTVSAKGAEMRSIQRDSVEYLWNGDPANWGDRAPLLFPFVGRFTKGKYTLNGKEYAMGIHGFASGLPFQVKELQEDRIVLELRDTEETFSSYPYHFSLQVSYALFENEIRIGYCVENLSEDTMYFGIGGHPGFRVPLEDDLDFEDYILEFKTACRPDRVGHTDACFLSGENTEFPLQNGKILPLYHGMFDDDAVVLQNMSDCVTLKSQKGSRQVTVSYPDLPYLGLWHAPKTEAPYLCIEPWTSLPSRQDIVEEFRCKSDLIRLKGGKVYENCWSNFIS</sequence>
<evidence type="ECO:0000313" key="1">
    <source>
        <dbReference type="EMBL" id="MBE5064399.1"/>
    </source>
</evidence>
<dbReference type="CDD" id="cd09024">
    <property type="entry name" value="Aldose_epim_lacX"/>
    <property type="match status" value="1"/>
</dbReference>
<gene>
    <name evidence="1" type="ORF">INF30_14210</name>
</gene>
<accession>A0ABR9RN59</accession>
<protein>
    <submittedName>
        <fullName evidence="1">Aldose 1-epimerase family protein</fullName>
    </submittedName>
</protein>
<dbReference type="InterPro" id="IPR014718">
    <property type="entry name" value="GH-type_carb-bd"/>
</dbReference>